<comment type="subcellular location">
    <subcellularLocation>
        <location evidence="1 14">Membrane</location>
        <topology evidence="1 14">Single-pass type I membrane protein</topology>
    </subcellularLocation>
</comment>
<dbReference type="SMART" id="SM00191">
    <property type="entry name" value="Int_alpha"/>
    <property type="match status" value="2"/>
</dbReference>
<evidence type="ECO:0000256" key="8">
    <source>
        <dbReference type="ARBA" id="ARBA00023037"/>
    </source>
</evidence>
<organism evidence="19 20">
    <name type="scientific">Teladorsagia circumcincta</name>
    <name type="common">Brown stomach worm</name>
    <name type="synonym">Ostertagia circumcincta</name>
    <dbReference type="NCBI Taxonomy" id="45464"/>
    <lineage>
        <taxon>Eukaryota</taxon>
        <taxon>Metazoa</taxon>
        <taxon>Ecdysozoa</taxon>
        <taxon>Nematoda</taxon>
        <taxon>Chromadorea</taxon>
        <taxon>Rhabditida</taxon>
        <taxon>Rhabditina</taxon>
        <taxon>Rhabditomorpha</taxon>
        <taxon>Strongyloidea</taxon>
        <taxon>Trichostrongylidae</taxon>
        <taxon>Teladorsagia</taxon>
    </lineage>
</organism>
<dbReference type="SUPFAM" id="SSF69318">
    <property type="entry name" value="Integrin alpha N-terminal domain"/>
    <property type="match status" value="2"/>
</dbReference>
<dbReference type="InterPro" id="IPR013517">
    <property type="entry name" value="FG-GAP"/>
</dbReference>
<dbReference type="GO" id="GO:0033627">
    <property type="term" value="P:cell adhesion mediated by integrin"/>
    <property type="evidence" value="ECO:0007669"/>
    <property type="project" value="TreeGrafter"/>
</dbReference>
<dbReference type="EMBL" id="KZ345404">
    <property type="protein sequence ID" value="PIO73693.1"/>
    <property type="molecule type" value="Genomic_DNA"/>
</dbReference>
<feature type="repeat" description="FG-GAP" evidence="13">
    <location>
        <begin position="133"/>
        <end position="192"/>
    </location>
</feature>
<evidence type="ECO:0000256" key="4">
    <source>
        <dbReference type="ARBA" id="ARBA00022729"/>
    </source>
</evidence>
<dbReference type="GO" id="GO:0048513">
    <property type="term" value="P:animal organ development"/>
    <property type="evidence" value="ECO:0007669"/>
    <property type="project" value="UniProtKB-ARBA"/>
</dbReference>
<evidence type="ECO:0000259" key="17">
    <source>
        <dbReference type="Pfam" id="PF20805"/>
    </source>
</evidence>
<evidence type="ECO:0000259" key="16">
    <source>
        <dbReference type="Pfam" id="PF08441"/>
    </source>
</evidence>
<dbReference type="Pfam" id="PF20805">
    <property type="entry name" value="Integrin_A_Ig_2"/>
    <property type="match status" value="1"/>
</dbReference>
<feature type="transmembrane region" description="Helical" evidence="14">
    <location>
        <begin position="840"/>
        <end position="862"/>
    </location>
</feature>
<dbReference type="PANTHER" id="PTHR23220:SF133">
    <property type="entry name" value="INTEGRIN ALPHA-PS2"/>
    <property type="match status" value="1"/>
</dbReference>
<dbReference type="Gene3D" id="2.60.40.1460">
    <property type="entry name" value="Integrin domains. Chain A, domain 2"/>
    <property type="match status" value="1"/>
</dbReference>
<evidence type="ECO:0000256" key="6">
    <source>
        <dbReference type="ARBA" id="ARBA00022889"/>
    </source>
</evidence>
<evidence type="ECO:0000256" key="10">
    <source>
        <dbReference type="ARBA" id="ARBA00023157"/>
    </source>
</evidence>
<dbReference type="GO" id="GO:0005178">
    <property type="term" value="F:integrin binding"/>
    <property type="evidence" value="ECO:0007669"/>
    <property type="project" value="TreeGrafter"/>
</dbReference>
<evidence type="ECO:0000256" key="9">
    <source>
        <dbReference type="ARBA" id="ARBA00023136"/>
    </source>
</evidence>
<keyword evidence="12" id="KW-0325">Glycoprotein</keyword>
<feature type="region of interest" description="Disordered" evidence="15">
    <location>
        <begin position="610"/>
        <end position="720"/>
    </location>
</feature>
<evidence type="ECO:0000256" key="14">
    <source>
        <dbReference type="RuleBase" id="RU003762"/>
    </source>
</evidence>
<keyword evidence="8 14" id="KW-0401">Integrin</keyword>
<evidence type="ECO:0000313" key="20">
    <source>
        <dbReference type="Proteomes" id="UP000230423"/>
    </source>
</evidence>
<dbReference type="Pfam" id="PF20806">
    <property type="entry name" value="Integrin_A_Ig_3"/>
    <property type="match status" value="1"/>
</dbReference>
<keyword evidence="11 14" id="KW-0675">Receptor</keyword>
<keyword evidence="10" id="KW-1015">Disulfide bond</keyword>
<dbReference type="Pfam" id="PF08441">
    <property type="entry name" value="Integrin_A_Ig_1"/>
    <property type="match status" value="1"/>
</dbReference>
<dbReference type="AlphaFoldDB" id="A0A2G9UU61"/>
<keyword evidence="7 14" id="KW-1133">Transmembrane helix</keyword>
<evidence type="ECO:0000256" key="1">
    <source>
        <dbReference type="ARBA" id="ARBA00004479"/>
    </source>
</evidence>
<dbReference type="Proteomes" id="UP000230423">
    <property type="component" value="Unassembled WGS sequence"/>
</dbReference>
<evidence type="ECO:0000256" key="5">
    <source>
        <dbReference type="ARBA" id="ARBA00022737"/>
    </source>
</evidence>
<dbReference type="GO" id="GO:0098609">
    <property type="term" value="P:cell-cell adhesion"/>
    <property type="evidence" value="ECO:0007669"/>
    <property type="project" value="TreeGrafter"/>
</dbReference>
<keyword evidence="3 14" id="KW-0812">Transmembrane</keyword>
<dbReference type="FunFam" id="1.20.5.930:FF:000001">
    <property type="entry name" value="Integrin subunit alpha V"/>
    <property type="match status" value="1"/>
</dbReference>
<dbReference type="OrthoDB" id="5317514at2759"/>
<dbReference type="Gene3D" id="2.130.10.130">
    <property type="entry name" value="Integrin alpha, N-terminal"/>
    <property type="match status" value="2"/>
</dbReference>
<dbReference type="InterPro" id="IPR028994">
    <property type="entry name" value="Integrin_alpha_N"/>
</dbReference>
<proteinExistence type="inferred from homology"/>
<dbReference type="Gene3D" id="2.60.40.1510">
    <property type="entry name" value="ntegrin, alpha v. Chain A, domain 3"/>
    <property type="match status" value="1"/>
</dbReference>
<evidence type="ECO:0000256" key="13">
    <source>
        <dbReference type="PROSITE-ProRule" id="PRU00803"/>
    </source>
</evidence>
<feature type="signal peptide" evidence="14">
    <location>
        <begin position="1"/>
        <end position="16"/>
    </location>
</feature>
<dbReference type="InterPro" id="IPR013519">
    <property type="entry name" value="Int_alpha_beta-p"/>
</dbReference>
<keyword evidence="9 14" id="KW-0472">Membrane</keyword>
<dbReference type="GO" id="GO:0007160">
    <property type="term" value="P:cell-matrix adhesion"/>
    <property type="evidence" value="ECO:0007669"/>
    <property type="project" value="TreeGrafter"/>
</dbReference>
<dbReference type="InterPro" id="IPR000413">
    <property type="entry name" value="Integrin_alpha"/>
</dbReference>
<protein>
    <submittedName>
        <fullName evidence="19">FG-GAP repeat protein</fullName>
    </submittedName>
</protein>
<feature type="domain" description="Integrin alpha third immunoglobulin-like" evidence="18">
    <location>
        <begin position="507"/>
        <end position="827"/>
    </location>
</feature>
<dbReference type="InterPro" id="IPR018184">
    <property type="entry name" value="Integrin_alpha_C_CS"/>
</dbReference>
<evidence type="ECO:0000256" key="7">
    <source>
        <dbReference type="ARBA" id="ARBA00022989"/>
    </source>
</evidence>
<evidence type="ECO:0000256" key="2">
    <source>
        <dbReference type="ARBA" id="ARBA00008054"/>
    </source>
</evidence>
<dbReference type="PRINTS" id="PR01185">
    <property type="entry name" value="INTEGRINA"/>
</dbReference>
<feature type="compositionally biased region" description="Basic and acidic residues" evidence="15">
    <location>
        <begin position="663"/>
        <end position="672"/>
    </location>
</feature>
<feature type="compositionally biased region" description="Acidic residues" evidence="15">
    <location>
        <begin position="627"/>
        <end position="638"/>
    </location>
</feature>
<evidence type="ECO:0000256" key="11">
    <source>
        <dbReference type="ARBA" id="ARBA00023170"/>
    </source>
</evidence>
<dbReference type="InterPro" id="IPR048285">
    <property type="entry name" value="Integrin_alpha_Ig-like_2"/>
</dbReference>
<name>A0A2G9UU61_TELCI</name>
<reference evidence="19 20" key="1">
    <citation type="submission" date="2015-09" db="EMBL/GenBank/DDBJ databases">
        <title>Draft genome of the parasitic nematode Teladorsagia circumcincta isolate WARC Sus (inbred).</title>
        <authorList>
            <person name="Mitreva M."/>
        </authorList>
    </citation>
    <scope>NUCLEOTIDE SEQUENCE [LARGE SCALE GENOMIC DNA]</scope>
    <source>
        <strain evidence="19 20">S</strain>
    </source>
</reference>
<dbReference type="PROSITE" id="PS00242">
    <property type="entry name" value="INTEGRIN_ALPHA"/>
    <property type="match status" value="1"/>
</dbReference>
<dbReference type="SUPFAM" id="SSF69179">
    <property type="entry name" value="Integrin domains"/>
    <property type="match status" value="3"/>
</dbReference>
<keyword evidence="4 14" id="KW-0732">Signal</keyword>
<evidence type="ECO:0000259" key="18">
    <source>
        <dbReference type="Pfam" id="PF20806"/>
    </source>
</evidence>
<feature type="compositionally biased region" description="Basic and acidic residues" evidence="15">
    <location>
        <begin position="711"/>
        <end position="720"/>
    </location>
</feature>
<feature type="domain" description="Integrin alpha first immunoglubulin-like" evidence="16">
    <location>
        <begin position="227"/>
        <end position="352"/>
    </location>
</feature>
<feature type="non-terminal residue" evidence="19">
    <location>
        <position position="887"/>
    </location>
</feature>
<keyword evidence="6 14" id="KW-0130">Cell adhesion</keyword>
<dbReference type="Gene3D" id="1.20.5.930">
    <property type="entry name" value="Bicelle-embedded integrin alpha(iib) transmembrane segment"/>
    <property type="match status" value="1"/>
</dbReference>
<evidence type="ECO:0000313" key="19">
    <source>
        <dbReference type="EMBL" id="PIO73693.1"/>
    </source>
</evidence>
<dbReference type="Gene3D" id="2.60.40.1530">
    <property type="entry name" value="ntegrin, alpha v. Chain A, domain 4"/>
    <property type="match status" value="1"/>
</dbReference>
<dbReference type="PROSITE" id="PS51470">
    <property type="entry name" value="FG_GAP"/>
    <property type="match status" value="2"/>
</dbReference>
<sequence length="887" mass="98684">MTTWLVLSSLLVVVAAFNIDTKNAVVHSAPAGGYFGYSLDFYNEEKGMPVLVVGAPESETTNPNLRGIRRPGAVYVCSVNKPTCREVHVDKKRGNEHRLNGSTLAPIEDKAYQFFGATVVSNNKHDKLLGVFDRTSVIVGEDQWGRFGFSLAAAGDLNQDGYNDFVVGAPYAGKDKVGAVYIMHGTKDGVRQKYTQKIEGGAFGPRMKSFGFAVAGGVDIDGNGMPGKGDTPNDLEFVLRYNLDDHSPEPRAYFLQKDIKSDRDITIAKESKTKDHPNVIEKRVRLEKNRQKCFKQRFFASNTMRDKLSPIHWSVNYTYEESRTGKLSGNQLEPAIDTTVPLSFENKINIANNCGKDDVCVPDLKVKATADRDKFLIGTKDNTLMVNVTVENGGEDSYETKLFFDVPEGFEYSGVVATDEKTAPSCSPTTQEPDEDGKWTFACELGNPLPQQKTLSTVVRITANEAKPPTKPITIHAFVNSSNEEADHTEGDNSFTFTIPVDVRNQLSLNGRSNPEQIDFSTRNKTPSDVFYDNEIGPVVSHLYQVSNRGPSEIEAATLDIFWPSFSADGGNLLYIITDPVLSDPSKGRCRVKQIQNINPLNLRLTNEHIPTEAPHRIQSADYGKTEEEEEDEDETEEHMEREEETKLNVAPPGSRGGGGTWEYKEKTRQPVEYEYIPDEEYDEEDEDYDRKGSRIKREAKRKAKQGAARTRADGKTSDKARFSDLRQAVKESKDAGGVIDYQGVLSRASVDCNALRCTHIECDLYNIGENDFVLVEIFSRLYLNTLVDERNPGGEISSLAVAKVTSSKIHWPHKPTLATAVTTSLNAVDDEASAAGVPWWLYLLAILIGLVLLALLILLLWRCGFFKRNRPHAEKAERKENRDVDG</sequence>
<comment type="similarity">
    <text evidence="2 14">Belongs to the integrin alpha chain family.</text>
</comment>
<dbReference type="Pfam" id="PF01839">
    <property type="entry name" value="FG-GAP"/>
    <property type="match status" value="1"/>
</dbReference>
<dbReference type="InterPro" id="IPR032695">
    <property type="entry name" value="Integrin_dom_sf"/>
</dbReference>
<feature type="chain" id="PRO_5013430978" evidence="14">
    <location>
        <begin position="17"/>
        <end position="887"/>
    </location>
</feature>
<evidence type="ECO:0000256" key="12">
    <source>
        <dbReference type="ARBA" id="ARBA00023180"/>
    </source>
</evidence>
<keyword evidence="5" id="KW-0677">Repeat</keyword>
<dbReference type="GO" id="GO:0008305">
    <property type="term" value="C:integrin complex"/>
    <property type="evidence" value="ECO:0007669"/>
    <property type="project" value="InterPro"/>
</dbReference>
<accession>A0A2G9UU61</accession>
<feature type="repeat" description="FG-GAP" evidence="13">
    <location>
        <begin position="21"/>
        <end position="86"/>
    </location>
</feature>
<dbReference type="GO" id="GO:0007229">
    <property type="term" value="P:integrin-mediated signaling pathway"/>
    <property type="evidence" value="ECO:0007669"/>
    <property type="project" value="UniProtKB-KW"/>
</dbReference>
<keyword evidence="20" id="KW-1185">Reference proteome</keyword>
<evidence type="ECO:0000256" key="3">
    <source>
        <dbReference type="ARBA" id="ARBA00022692"/>
    </source>
</evidence>
<dbReference type="GO" id="GO:0009897">
    <property type="term" value="C:external side of plasma membrane"/>
    <property type="evidence" value="ECO:0007669"/>
    <property type="project" value="TreeGrafter"/>
</dbReference>
<gene>
    <name evidence="19" type="ORF">TELCIR_04323</name>
</gene>
<dbReference type="PANTHER" id="PTHR23220">
    <property type="entry name" value="INTEGRIN ALPHA"/>
    <property type="match status" value="1"/>
</dbReference>
<dbReference type="InterPro" id="IPR013649">
    <property type="entry name" value="Integrin_alpha_Ig-like_1"/>
</dbReference>
<feature type="domain" description="Integrin alpha second immunoglobulin-like" evidence="17">
    <location>
        <begin position="354"/>
        <end position="500"/>
    </location>
</feature>
<feature type="compositionally biased region" description="Acidic residues" evidence="15">
    <location>
        <begin position="676"/>
        <end position="688"/>
    </location>
</feature>
<evidence type="ECO:0000256" key="15">
    <source>
        <dbReference type="SAM" id="MobiDB-lite"/>
    </source>
</evidence>
<dbReference type="InterPro" id="IPR048286">
    <property type="entry name" value="Integrin_alpha_Ig-like_3"/>
</dbReference>